<name>A0ABW1R2U2_9LACO</name>
<comment type="caution">
    <text evidence="2">The sequence shown here is derived from an EMBL/GenBank/DDBJ whole genome shotgun (WGS) entry which is preliminary data.</text>
</comment>
<organism evidence="2 3">
    <name type="scientific">Lactiplantibacillus dongliensis</name>
    <dbReference type="NCBI Taxonomy" id="2559919"/>
    <lineage>
        <taxon>Bacteria</taxon>
        <taxon>Bacillati</taxon>
        <taxon>Bacillota</taxon>
        <taxon>Bacilli</taxon>
        <taxon>Lactobacillales</taxon>
        <taxon>Lactobacillaceae</taxon>
        <taxon>Lactiplantibacillus</taxon>
    </lineage>
</organism>
<keyword evidence="3" id="KW-1185">Reference proteome</keyword>
<dbReference type="RefSeq" id="WP_137639323.1">
    <property type="nucleotide sequence ID" value="NZ_BJDK01000004.1"/>
</dbReference>
<evidence type="ECO:0000313" key="3">
    <source>
        <dbReference type="Proteomes" id="UP001596253"/>
    </source>
</evidence>
<dbReference type="Proteomes" id="UP001596253">
    <property type="component" value="Unassembled WGS sequence"/>
</dbReference>
<evidence type="ECO:0000313" key="2">
    <source>
        <dbReference type="EMBL" id="MFC6163479.1"/>
    </source>
</evidence>
<keyword evidence="1" id="KW-0079">Bacteriocin immunity</keyword>
<dbReference type="SUPFAM" id="SSF109797">
    <property type="entry name" value="Bacteriocin immunity protein-like"/>
    <property type="match status" value="1"/>
</dbReference>
<gene>
    <name evidence="2" type="ORF">ACFP3T_02195</name>
</gene>
<dbReference type="InterPro" id="IPR023130">
    <property type="entry name" value="Ta0600-like_sf"/>
</dbReference>
<sequence length="106" mass="11867">MVTKRLAFKQRQRAQLQAQLILAAANPAIQADGRLSRLVRRARLQLHQTDDVDVVAYQIAVDLGYYLFCHQYDLPRAGYDLLAVVQSIHAHRLQSGSLVGLPVSES</sequence>
<protein>
    <submittedName>
        <fullName evidence="2">Uncharacterized protein</fullName>
    </submittedName>
</protein>
<dbReference type="Gene3D" id="1.20.1440.50">
    <property type="entry name" value="Ta0600-like"/>
    <property type="match status" value="1"/>
</dbReference>
<dbReference type="EMBL" id="JBHSSD010000008">
    <property type="protein sequence ID" value="MFC6163479.1"/>
    <property type="molecule type" value="Genomic_DNA"/>
</dbReference>
<proteinExistence type="predicted"/>
<reference evidence="3" key="1">
    <citation type="journal article" date="2019" name="Int. J. Syst. Evol. Microbiol.">
        <title>The Global Catalogue of Microorganisms (GCM) 10K type strain sequencing project: providing services to taxonomists for standard genome sequencing and annotation.</title>
        <authorList>
            <consortium name="The Broad Institute Genomics Platform"/>
            <consortium name="The Broad Institute Genome Sequencing Center for Infectious Disease"/>
            <person name="Wu L."/>
            <person name="Ma J."/>
        </authorList>
    </citation>
    <scope>NUCLEOTIDE SEQUENCE [LARGE SCALE GENOMIC DNA]</scope>
    <source>
        <strain evidence="3">CCM 8932</strain>
    </source>
</reference>
<evidence type="ECO:0000256" key="1">
    <source>
        <dbReference type="ARBA" id="ARBA00023025"/>
    </source>
</evidence>
<accession>A0ABW1R2U2</accession>